<dbReference type="InParanoid" id="K3X4A7"/>
<protein>
    <submittedName>
        <fullName evidence="4">Uncharacterized protein</fullName>
    </submittedName>
</protein>
<name>K3X4A7_GLOUD</name>
<reference evidence="5" key="2">
    <citation type="submission" date="2010-04" db="EMBL/GenBank/DDBJ databases">
        <authorList>
            <person name="Buell R."/>
            <person name="Hamilton J."/>
            <person name="Hostetler J."/>
        </authorList>
    </citation>
    <scope>NUCLEOTIDE SEQUENCE [LARGE SCALE GENOMIC DNA]</scope>
    <source>
        <strain evidence="5">DAOM:BR144</strain>
    </source>
</reference>
<dbReference type="EMBL" id="GL376621">
    <property type="status" value="NOT_ANNOTATED_CDS"/>
    <property type="molecule type" value="Genomic_DNA"/>
</dbReference>
<dbReference type="AlphaFoldDB" id="K3X4A7"/>
<sequence>MRLPRSALLVTALTWGGMHVTALEWSDMVDDAATAALAATCSVAATASWQGKCAARTSSNKDLLPLTNMDASEINIDVSNIVDTYESARLTALKLSGAAGNAAMSGMRKKTKTWYETSLRNMMTYFCVEMTSPEELDRCVEASSPDAALDITGQCIKLTEADSCSSKGMCERESNCKWDDAEAGTSSRRELFTADNVTTATKWMEKGYPSSLAPFAAPGIVFAVLTSLAFVGFIVLRCIFNQCGGRNPKEKGYTRCDILIPSVIFMVCTLAVFICSVVTIAQNSNISDGVNGILNSLNVTLVNIDIFASNLQAPLIDAESQIQSAATSVSAQVQGLEWIATDGEKLHRMIQDYNTIYSTQGPFPSKTCNTNSTSCIACPDTICGSPLNAFVSSAFGIASDTSGIMASSVQSLQYVFVNKSKDILTGIRTANMEISGVETMTKRSKEVVTLVKETFDEYSFSRGALVFSVFFFGLISSLLGAFAIFKGVCTKKSAWVHMLHVSWILGTLVCILGFVLSASLLAVGAVWYDSCNYMNIMQADVSPYVPRQMATIVNACFNDSSILQPLKLEDQIAFSCYMDDTYTKVKSTDFSSFKTLTSAYGVKVSDYGLRDFGFDSATSRDLLSKLNAAVADVNKIGSKSFTQENVVTPWVLYSGESPATFECDSKNLNLDDVPICFMKGKCESGTNPASSKDKCTTAFTNAYNYVLSFNKISDMIDTMREDLLGDTGKGFSDNWNYTVSIMEFADDYFSRLATVRKSTIDTLMQSSGVVGKLLETVERLRCSQSCGWINISFNAVHDSLCTNILGTTLAISLCVLFLCIFLIPMIVTGITLQKRLRGAKKGTYEQLERRLQALEIKTKEEARAKAEANKASPSKKIDLFKLKKNTDSA</sequence>
<keyword evidence="3" id="KW-0732">Signal</keyword>
<feature type="signal peptide" evidence="3">
    <location>
        <begin position="1"/>
        <end position="22"/>
    </location>
</feature>
<evidence type="ECO:0000256" key="2">
    <source>
        <dbReference type="SAM" id="Phobius"/>
    </source>
</evidence>
<dbReference type="GO" id="GO:0016020">
    <property type="term" value="C:membrane"/>
    <property type="evidence" value="ECO:0007669"/>
    <property type="project" value="TreeGrafter"/>
</dbReference>
<keyword evidence="2" id="KW-0812">Transmembrane</keyword>
<dbReference type="PANTHER" id="PTHR31414">
    <property type="entry name" value="TRANSMEMBRANE PROTEIN DDB_G0292058"/>
    <property type="match status" value="1"/>
</dbReference>
<evidence type="ECO:0000313" key="5">
    <source>
        <dbReference type="Proteomes" id="UP000019132"/>
    </source>
</evidence>
<feature type="transmembrane region" description="Helical" evidence="2">
    <location>
        <begin position="464"/>
        <end position="489"/>
    </location>
</feature>
<evidence type="ECO:0000256" key="1">
    <source>
        <dbReference type="SAM" id="Coils"/>
    </source>
</evidence>
<dbReference type="PANTHER" id="PTHR31414:SF18">
    <property type="entry name" value="TRANSMEMBRANE PROTEIN-RELATED"/>
    <property type="match status" value="1"/>
</dbReference>
<reference evidence="4" key="3">
    <citation type="submission" date="2015-02" db="UniProtKB">
        <authorList>
            <consortium name="EnsemblProtists"/>
        </authorList>
    </citation>
    <scope>IDENTIFICATION</scope>
    <source>
        <strain evidence="4">DAOM BR144</strain>
    </source>
</reference>
<dbReference type="VEuPathDB" id="FungiDB:PYU1_G012030"/>
<dbReference type="InterPro" id="IPR040283">
    <property type="entry name" value="DDB_G0292058-like"/>
</dbReference>
<feature type="transmembrane region" description="Helical" evidence="2">
    <location>
        <begin position="215"/>
        <end position="237"/>
    </location>
</feature>
<proteinExistence type="predicted"/>
<dbReference type="EnsemblProtists" id="PYU1_T012056">
    <property type="protein sequence ID" value="PYU1_T012056"/>
    <property type="gene ID" value="PYU1_G012030"/>
</dbReference>
<feature type="transmembrane region" description="Helical" evidence="2">
    <location>
        <begin position="809"/>
        <end position="832"/>
    </location>
</feature>
<organism evidence="4 5">
    <name type="scientific">Globisporangium ultimum (strain ATCC 200006 / CBS 805.95 / DAOM BR144)</name>
    <name type="common">Pythium ultimum</name>
    <dbReference type="NCBI Taxonomy" id="431595"/>
    <lineage>
        <taxon>Eukaryota</taxon>
        <taxon>Sar</taxon>
        <taxon>Stramenopiles</taxon>
        <taxon>Oomycota</taxon>
        <taxon>Peronosporomycetes</taxon>
        <taxon>Pythiales</taxon>
        <taxon>Pythiaceae</taxon>
        <taxon>Globisporangium</taxon>
    </lineage>
</organism>
<dbReference type="eggNOG" id="ENOG502QSZJ">
    <property type="taxonomic scope" value="Eukaryota"/>
</dbReference>
<dbReference type="Proteomes" id="UP000019132">
    <property type="component" value="Unassembled WGS sequence"/>
</dbReference>
<feature type="transmembrane region" description="Helical" evidence="2">
    <location>
        <begin position="258"/>
        <end position="281"/>
    </location>
</feature>
<feature type="transmembrane region" description="Helical" evidence="2">
    <location>
        <begin position="501"/>
        <end position="528"/>
    </location>
</feature>
<reference evidence="5" key="1">
    <citation type="journal article" date="2010" name="Genome Biol.">
        <title>Genome sequence of the necrotrophic plant pathogen Pythium ultimum reveals original pathogenicity mechanisms and effector repertoire.</title>
        <authorList>
            <person name="Levesque C.A."/>
            <person name="Brouwer H."/>
            <person name="Cano L."/>
            <person name="Hamilton J.P."/>
            <person name="Holt C."/>
            <person name="Huitema E."/>
            <person name="Raffaele S."/>
            <person name="Robideau G.P."/>
            <person name="Thines M."/>
            <person name="Win J."/>
            <person name="Zerillo M.M."/>
            <person name="Beakes G.W."/>
            <person name="Boore J.L."/>
            <person name="Busam D."/>
            <person name="Dumas B."/>
            <person name="Ferriera S."/>
            <person name="Fuerstenberg S.I."/>
            <person name="Gachon C.M."/>
            <person name="Gaulin E."/>
            <person name="Govers F."/>
            <person name="Grenville-Briggs L."/>
            <person name="Horner N."/>
            <person name="Hostetler J."/>
            <person name="Jiang R.H."/>
            <person name="Johnson J."/>
            <person name="Krajaejun T."/>
            <person name="Lin H."/>
            <person name="Meijer H.J."/>
            <person name="Moore B."/>
            <person name="Morris P."/>
            <person name="Phuntmart V."/>
            <person name="Puiu D."/>
            <person name="Shetty J."/>
            <person name="Stajich J.E."/>
            <person name="Tripathy S."/>
            <person name="Wawra S."/>
            <person name="van West P."/>
            <person name="Whitty B.R."/>
            <person name="Coutinho P.M."/>
            <person name="Henrissat B."/>
            <person name="Martin F."/>
            <person name="Thomas P.D."/>
            <person name="Tyler B.M."/>
            <person name="De Vries R.P."/>
            <person name="Kamoun S."/>
            <person name="Yandell M."/>
            <person name="Tisserat N."/>
            <person name="Buell C.R."/>
        </authorList>
    </citation>
    <scope>NUCLEOTIDE SEQUENCE</scope>
    <source>
        <strain evidence="5">DAOM:BR144</strain>
    </source>
</reference>
<evidence type="ECO:0000256" key="3">
    <source>
        <dbReference type="SAM" id="SignalP"/>
    </source>
</evidence>
<feature type="coiled-coil region" evidence="1">
    <location>
        <begin position="837"/>
        <end position="871"/>
    </location>
</feature>
<keyword evidence="1" id="KW-0175">Coiled coil</keyword>
<evidence type="ECO:0000313" key="4">
    <source>
        <dbReference type="EnsemblProtists" id="PYU1_T012056"/>
    </source>
</evidence>
<keyword evidence="5" id="KW-1185">Reference proteome</keyword>
<feature type="chain" id="PRO_5003871836" evidence="3">
    <location>
        <begin position="23"/>
        <end position="889"/>
    </location>
</feature>
<keyword evidence="2" id="KW-0472">Membrane</keyword>
<dbReference type="OMA" id="SNCKWDD"/>
<dbReference type="STRING" id="431595.K3X4A7"/>
<dbReference type="HOGENOM" id="CLU_017847_0_0_1"/>
<keyword evidence="2" id="KW-1133">Transmembrane helix</keyword>
<accession>K3X4A7</accession>